<evidence type="ECO:0000313" key="2">
    <source>
        <dbReference type="EMBL" id="GAA3709696.1"/>
    </source>
</evidence>
<comment type="caution">
    <text evidence="2">The sequence shown here is derived from an EMBL/GenBank/DDBJ whole genome shotgun (WGS) entry which is preliminary data.</text>
</comment>
<keyword evidence="3" id="KW-1185">Reference proteome</keyword>
<proteinExistence type="predicted"/>
<feature type="compositionally biased region" description="Low complexity" evidence="1">
    <location>
        <begin position="296"/>
        <end position="313"/>
    </location>
</feature>
<name>A0ABP7DUG8_9ACTN</name>
<organism evidence="2 3">
    <name type="scientific">Streptomyces tremellae</name>
    <dbReference type="NCBI Taxonomy" id="1124239"/>
    <lineage>
        <taxon>Bacteria</taxon>
        <taxon>Bacillati</taxon>
        <taxon>Actinomycetota</taxon>
        <taxon>Actinomycetes</taxon>
        <taxon>Kitasatosporales</taxon>
        <taxon>Streptomycetaceae</taxon>
        <taxon>Streptomyces</taxon>
    </lineage>
</organism>
<protein>
    <submittedName>
        <fullName evidence="2">Uncharacterized protein</fullName>
    </submittedName>
</protein>
<feature type="compositionally biased region" description="Basic and acidic residues" evidence="1">
    <location>
        <begin position="1"/>
        <end position="15"/>
    </location>
</feature>
<evidence type="ECO:0000256" key="1">
    <source>
        <dbReference type="SAM" id="MobiDB-lite"/>
    </source>
</evidence>
<feature type="region of interest" description="Disordered" evidence="1">
    <location>
        <begin position="1"/>
        <end position="24"/>
    </location>
</feature>
<feature type="region of interest" description="Disordered" evidence="1">
    <location>
        <begin position="296"/>
        <end position="320"/>
    </location>
</feature>
<dbReference type="RefSeq" id="WP_345640334.1">
    <property type="nucleotide sequence ID" value="NZ_BAABEP010000002.1"/>
</dbReference>
<dbReference type="EMBL" id="BAABEP010000002">
    <property type="protein sequence ID" value="GAA3709696.1"/>
    <property type="molecule type" value="Genomic_DNA"/>
</dbReference>
<reference evidence="3" key="1">
    <citation type="journal article" date="2019" name="Int. J. Syst. Evol. Microbiol.">
        <title>The Global Catalogue of Microorganisms (GCM) 10K type strain sequencing project: providing services to taxonomists for standard genome sequencing and annotation.</title>
        <authorList>
            <consortium name="The Broad Institute Genomics Platform"/>
            <consortium name="The Broad Institute Genome Sequencing Center for Infectious Disease"/>
            <person name="Wu L."/>
            <person name="Ma J."/>
        </authorList>
    </citation>
    <scope>NUCLEOTIDE SEQUENCE [LARGE SCALE GENOMIC DNA]</scope>
    <source>
        <strain evidence="3">JCM 30846</strain>
    </source>
</reference>
<dbReference type="Proteomes" id="UP001499884">
    <property type="component" value="Unassembled WGS sequence"/>
</dbReference>
<accession>A0ABP7DUG8</accession>
<gene>
    <name evidence="2" type="ORF">GCM10023082_04530</name>
</gene>
<sequence length="320" mass="35240">MTEWWKQPDTEHTDPGDTGTVVPPLTLDPELPDHVQELLRQADPALLREAVRTEPASPWWGLSDPLDGRRASWWFGWLLLSVFARSTLLLSAGACAYGLSGAIAVLKRRQRVPVLLRIAEVHDQFVLGHELNAEADELLARAARAADQVKRSTVQRLDTADKQHNDRRLDGQVWEIAEALRTYSRVAGQGLREPVSEVVAQALEPRRHILQISLASIGRRVEALENYAGQIAEAEQRRRELRQLRQLTTGTEELFDLLAATARDDLAVAEIENMSDEVAKALALFNEAVQSAQDAAALALPSPSATSARPADPLGGTETP</sequence>
<evidence type="ECO:0000313" key="3">
    <source>
        <dbReference type="Proteomes" id="UP001499884"/>
    </source>
</evidence>